<dbReference type="Gene3D" id="2.10.25.10">
    <property type="entry name" value="Laminin"/>
    <property type="match status" value="1"/>
</dbReference>
<evidence type="ECO:0000256" key="7">
    <source>
        <dbReference type="ARBA" id="ARBA00023049"/>
    </source>
</evidence>
<dbReference type="FunFam" id="2.10.25.10:FF:000001">
    <property type="entry name" value="Tenascin C"/>
    <property type="match status" value="1"/>
</dbReference>
<dbReference type="STRING" id="857967.G0QLK1"/>
<dbReference type="RefSeq" id="XP_004039208.1">
    <property type="nucleotide sequence ID" value="XM_004039160.1"/>
</dbReference>
<organism evidence="11 12">
    <name type="scientific">Ichthyophthirius multifiliis</name>
    <name type="common">White spot disease agent</name>
    <name type="synonym">Ich</name>
    <dbReference type="NCBI Taxonomy" id="5932"/>
    <lineage>
        <taxon>Eukaryota</taxon>
        <taxon>Sar</taxon>
        <taxon>Alveolata</taxon>
        <taxon>Ciliophora</taxon>
        <taxon>Intramacronucleata</taxon>
        <taxon>Oligohymenophorea</taxon>
        <taxon>Hymenostomatida</taxon>
        <taxon>Ophryoglenina</taxon>
        <taxon>Ichthyophthirius</taxon>
    </lineage>
</organism>
<dbReference type="SUPFAM" id="SSF57184">
    <property type="entry name" value="Growth factor receptor domain"/>
    <property type="match status" value="3"/>
</dbReference>
<dbReference type="Pfam" id="PF18720">
    <property type="entry name" value="EGF_Tenascin"/>
    <property type="match status" value="1"/>
</dbReference>
<keyword evidence="3" id="KW-0645">Protease</keyword>
<dbReference type="InterPro" id="IPR041161">
    <property type="entry name" value="EGF_Tenascin"/>
</dbReference>
<dbReference type="GeneID" id="14910092"/>
<keyword evidence="9" id="KW-0325">Glycoprotein</keyword>
<keyword evidence="4" id="KW-0479">Metal-binding</keyword>
<evidence type="ECO:0000256" key="5">
    <source>
        <dbReference type="ARBA" id="ARBA00022801"/>
    </source>
</evidence>
<evidence type="ECO:0000256" key="6">
    <source>
        <dbReference type="ARBA" id="ARBA00022833"/>
    </source>
</evidence>
<dbReference type="CDD" id="cd00064">
    <property type="entry name" value="FU"/>
    <property type="match status" value="1"/>
</dbReference>
<accession>G0QLK1</accession>
<dbReference type="Gene3D" id="3.90.132.10">
    <property type="entry name" value="Leishmanolysin , domain 2"/>
    <property type="match status" value="1"/>
</dbReference>
<reference evidence="11 12" key="1">
    <citation type="submission" date="2011-07" db="EMBL/GenBank/DDBJ databases">
        <authorList>
            <person name="Coyne R."/>
            <person name="Brami D."/>
            <person name="Johnson J."/>
            <person name="Hostetler J."/>
            <person name="Hannick L."/>
            <person name="Clark T."/>
            <person name="Cassidy-Hanley D."/>
            <person name="Inman J."/>
        </authorList>
    </citation>
    <scope>NUCLEOTIDE SEQUENCE [LARGE SCALE GENOMIC DNA]</scope>
    <source>
        <strain evidence="11 12">G5</strain>
    </source>
</reference>
<dbReference type="AlphaFoldDB" id="G0QLK1"/>
<dbReference type="InParanoid" id="G0QLK1"/>
<dbReference type="PROSITE" id="PS00022">
    <property type="entry name" value="EGF_1"/>
    <property type="match status" value="1"/>
</dbReference>
<dbReference type="EC" id="3.4.21.75" evidence="11"/>
<dbReference type="OMA" id="CSENQAF"/>
<evidence type="ECO:0000313" key="12">
    <source>
        <dbReference type="Proteomes" id="UP000008983"/>
    </source>
</evidence>
<feature type="domain" description="EGF-like" evidence="10">
    <location>
        <begin position="226"/>
        <end position="237"/>
    </location>
</feature>
<dbReference type="GO" id="GO:0004222">
    <property type="term" value="F:metalloendopeptidase activity"/>
    <property type="evidence" value="ECO:0007669"/>
    <property type="project" value="InterPro"/>
</dbReference>
<comment type="similarity">
    <text evidence="2">Belongs to the peptidase M8 family.</text>
</comment>
<evidence type="ECO:0000256" key="1">
    <source>
        <dbReference type="ARBA" id="ARBA00001947"/>
    </source>
</evidence>
<dbReference type="SMART" id="SM00181">
    <property type="entry name" value="EGF"/>
    <property type="match status" value="4"/>
</dbReference>
<dbReference type="PANTHER" id="PTHR10942:SF0">
    <property type="entry name" value="LEISHMANOLYSIN-LIKE PEPTIDASE"/>
    <property type="match status" value="1"/>
</dbReference>
<dbReference type="Gene3D" id="2.10.220.10">
    <property type="entry name" value="Hormone Receptor, Insulin-like Growth Factor Receptor 1, Chain A, domain 2"/>
    <property type="match status" value="2"/>
</dbReference>
<dbReference type="InterPro" id="IPR001577">
    <property type="entry name" value="Peptidase_M8"/>
</dbReference>
<evidence type="ECO:0000256" key="8">
    <source>
        <dbReference type="ARBA" id="ARBA00023157"/>
    </source>
</evidence>
<dbReference type="Proteomes" id="UP000008983">
    <property type="component" value="Unassembled WGS sequence"/>
</dbReference>
<dbReference type="GO" id="GO:0046872">
    <property type="term" value="F:metal ion binding"/>
    <property type="evidence" value="ECO:0007669"/>
    <property type="project" value="UniProtKB-KW"/>
</dbReference>
<dbReference type="OrthoDB" id="192253at2759"/>
<dbReference type="InterPro" id="IPR009030">
    <property type="entry name" value="Growth_fac_rcpt_cys_sf"/>
</dbReference>
<comment type="cofactor">
    <cofactor evidence="1">
        <name>Zn(2+)</name>
        <dbReference type="ChEBI" id="CHEBI:29105"/>
    </cofactor>
</comment>
<dbReference type="eggNOG" id="KOG1225">
    <property type="taxonomic scope" value="Eukaryota"/>
</dbReference>
<evidence type="ECO:0000313" key="11">
    <source>
        <dbReference type="EMBL" id="EGR33904.1"/>
    </source>
</evidence>
<sequence length="660" mass="73238">MTGSQVNVQSSFSIFTIAALQDTGFYAEVNENMAGQIFWGKGKGCDFLENVCYSKTEYPEFPKNLDDLLCSFEYEGFALSETNKYADQCKIVQPEIEDLCTNPNAIQDDEDLEMEEDKLSDYSTQSKCFQSTAVKSSSMYEYDVSVRCHQYKCSSDSSEISIIFPDIQLQVLCGTGDQGKQKDIDKTRKKAKGKITCPSDYNRFCNNSRTCPNFCSQKGVCVNGHCICQSGYGGENCITKCSGLFIDGKCIQQGSCPSGKFKNPDNTCKSDCPQGLYGKDGNCEPCHSSCSRCTGPLPNQCTKCQFLTLLQDNQCVEQCDEKQGYKPNYDLRICESQISTKCQGNCQTCEKINSPLCITCKQGFYKQADKSCQNTCAIGSKRTQNSNECVKPLVGCLQQKDSNTCITCDTAKRYRLGSDKQCTLCKENCSQCNPNNPSECLVCEGVNLKSHDNSSCVNQCPVASFYSDNIGKCQQCPKNCQNCNDNGCKKCQNGYYKDSKTKACTQCLSKQINCQNCDDPICLQCNDIQKKKCLQISAQDGNLGSGNTVINGINIIKCPSGCKQCNQSKECLQCNQGLIIDDKTKKCVTCIQKYSQCIACTENKCTSCFSGHTYNEKLKQCTKIDSSRKLLQIQGDDQQQNNYQVVFVFFISQVIFGLLL</sequence>
<protein>
    <submittedName>
        <fullName evidence="11">Leishmanolysin family protein, putative</fullName>
        <ecNumber evidence="11">3.4.21.75</ecNumber>
        <ecNumber evidence="11">3.4.24.36</ecNumber>
        <ecNumber evidence="11">3.4.24.86</ecNumber>
    </submittedName>
</protein>
<dbReference type="GO" id="GO:0016020">
    <property type="term" value="C:membrane"/>
    <property type="evidence" value="ECO:0007669"/>
    <property type="project" value="InterPro"/>
</dbReference>
<evidence type="ECO:0000259" key="10">
    <source>
        <dbReference type="PROSITE" id="PS00022"/>
    </source>
</evidence>
<dbReference type="GO" id="GO:0005737">
    <property type="term" value="C:cytoplasm"/>
    <property type="evidence" value="ECO:0007669"/>
    <property type="project" value="TreeGrafter"/>
</dbReference>
<dbReference type="PANTHER" id="PTHR10942">
    <property type="entry name" value="LEISHMANOLYSIN-LIKE PEPTIDASE"/>
    <property type="match status" value="1"/>
</dbReference>
<keyword evidence="7" id="KW-0482">Metalloprotease</keyword>
<dbReference type="InterPro" id="IPR006212">
    <property type="entry name" value="Furin_repeat"/>
</dbReference>
<dbReference type="GO" id="GO:0006508">
    <property type="term" value="P:proteolysis"/>
    <property type="evidence" value="ECO:0007669"/>
    <property type="project" value="UniProtKB-KW"/>
</dbReference>
<dbReference type="EC" id="3.4.24.36" evidence="11"/>
<keyword evidence="5 11" id="KW-0378">Hydrolase</keyword>
<dbReference type="GO" id="GO:0007155">
    <property type="term" value="P:cell adhesion"/>
    <property type="evidence" value="ECO:0007669"/>
    <property type="project" value="InterPro"/>
</dbReference>
<dbReference type="GO" id="GO:0004252">
    <property type="term" value="F:serine-type endopeptidase activity"/>
    <property type="evidence" value="ECO:0007669"/>
    <property type="project" value="UniProtKB-EC"/>
</dbReference>
<dbReference type="SUPFAM" id="SSF55486">
    <property type="entry name" value="Metalloproteases ('zincins'), catalytic domain"/>
    <property type="match status" value="1"/>
</dbReference>
<evidence type="ECO:0000256" key="9">
    <source>
        <dbReference type="ARBA" id="ARBA00023180"/>
    </source>
</evidence>
<dbReference type="SMART" id="SM00261">
    <property type="entry name" value="FU"/>
    <property type="match status" value="6"/>
</dbReference>
<dbReference type="InterPro" id="IPR000742">
    <property type="entry name" value="EGF"/>
</dbReference>
<name>G0QLK1_ICHMU</name>
<evidence type="ECO:0000256" key="2">
    <source>
        <dbReference type="ARBA" id="ARBA00005860"/>
    </source>
</evidence>
<dbReference type="EC" id="3.4.24.86" evidence="11"/>
<dbReference type="EMBL" id="GL983269">
    <property type="protein sequence ID" value="EGR33904.1"/>
    <property type="molecule type" value="Genomic_DNA"/>
</dbReference>
<gene>
    <name evidence="11" type="ORF">IMG5_031730</name>
</gene>
<proteinExistence type="inferred from homology"/>
<keyword evidence="8" id="KW-1015">Disulfide bond</keyword>
<keyword evidence="12" id="KW-1185">Reference proteome</keyword>
<evidence type="ECO:0000256" key="3">
    <source>
        <dbReference type="ARBA" id="ARBA00022670"/>
    </source>
</evidence>
<evidence type="ECO:0000256" key="4">
    <source>
        <dbReference type="ARBA" id="ARBA00022723"/>
    </source>
</evidence>
<keyword evidence="6" id="KW-0862">Zinc</keyword>